<dbReference type="PANTHER" id="PTHR47953:SF19">
    <property type="entry name" value="OS06G0641600 PROTEIN"/>
    <property type="match status" value="1"/>
</dbReference>
<dbReference type="GO" id="GO:0016020">
    <property type="term" value="C:membrane"/>
    <property type="evidence" value="ECO:0007669"/>
    <property type="project" value="UniProtKB-SubCell"/>
</dbReference>
<dbReference type="FunFam" id="1.10.630.10:FF:000043">
    <property type="entry name" value="Cytochrome P450 99A2"/>
    <property type="match status" value="1"/>
</dbReference>
<evidence type="ECO:0000256" key="6">
    <source>
        <dbReference type="ARBA" id="ARBA00022723"/>
    </source>
</evidence>
<comment type="subcellular location">
    <subcellularLocation>
        <location evidence="2">Membrane</location>
        <topology evidence="2">Single-pass membrane protein</topology>
    </subcellularLocation>
</comment>
<dbReference type="EMBL" id="MG816194">
    <property type="protein sequence ID" value="AYM55657.1"/>
    <property type="molecule type" value="mRNA"/>
</dbReference>
<dbReference type="GO" id="GO:0004497">
    <property type="term" value="F:monooxygenase activity"/>
    <property type="evidence" value="ECO:0007669"/>
    <property type="project" value="UniProtKB-KW"/>
</dbReference>
<evidence type="ECO:0000256" key="13">
    <source>
        <dbReference type="RuleBase" id="RU000461"/>
    </source>
</evidence>
<evidence type="ECO:0000256" key="5">
    <source>
        <dbReference type="ARBA" id="ARBA00022692"/>
    </source>
</evidence>
<dbReference type="InterPro" id="IPR052306">
    <property type="entry name" value="CYP450_71D"/>
</dbReference>
<evidence type="ECO:0000256" key="7">
    <source>
        <dbReference type="ARBA" id="ARBA00022989"/>
    </source>
</evidence>
<dbReference type="GO" id="GO:0005506">
    <property type="term" value="F:iron ion binding"/>
    <property type="evidence" value="ECO:0007669"/>
    <property type="project" value="InterPro"/>
</dbReference>
<reference evidence="15" key="1">
    <citation type="submission" date="2018-01" db="EMBL/GenBank/DDBJ databases">
        <title>Identification of Cytochrome P450 in Croton stellatopilosus Transcriptome.</title>
        <authorList>
            <person name="Sintupachee S."/>
            <person name="De-Eknamkul W."/>
        </authorList>
    </citation>
    <scope>NUCLEOTIDE SEQUENCE</scope>
</reference>
<evidence type="ECO:0000256" key="11">
    <source>
        <dbReference type="ARBA" id="ARBA00023136"/>
    </source>
</evidence>
<dbReference type="GO" id="GO:0016705">
    <property type="term" value="F:oxidoreductase activity, acting on paired donors, with incorporation or reduction of molecular oxygen"/>
    <property type="evidence" value="ECO:0007669"/>
    <property type="project" value="InterPro"/>
</dbReference>
<keyword evidence="5" id="KW-0812">Transmembrane</keyword>
<keyword evidence="8 13" id="KW-0560">Oxidoreductase</keyword>
<dbReference type="AlphaFoldDB" id="A0A3G2CK13"/>
<keyword evidence="11" id="KW-0472">Membrane</keyword>
<dbReference type="SUPFAM" id="SSF48264">
    <property type="entry name" value="Cytochrome P450"/>
    <property type="match status" value="1"/>
</dbReference>
<evidence type="ECO:0000256" key="4">
    <source>
        <dbReference type="ARBA" id="ARBA00022617"/>
    </source>
</evidence>
<feature type="binding site" description="axial binding residue" evidence="12">
    <location>
        <position position="386"/>
    </location>
    <ligand>
        <name>heme</name>
        <dbReference type="ChEBI" id="CHEBI:30413"/>
    </ligand>
    <ligandPart>
        <name>Fe</name>
        <dbReference type="ChEBI" id="CHEBI:18248"/>
    </ligandPart>
</feature>
<dbReference type="InterPro" id="IPR017972">
    <property type="entry name" value="Cyt_P450_CS"/>
</dbReference>
<dbReference type="InterPro" id="IPR036396">
    <property type="entry name" value="Cyt_P450_sf"/>
</dbReference>
<dbReference type="PANTHER" id="PTHR47953">
    <property type="entry name" value="OS08G0105600 PROTEIN"/>
    <property type="match status" value="1"/>
</dbReference>
<evidence type="ECO:0000256" key="9">
    <source>
        <dbReference type="ARBA" id="ARBA00023004"/>
    </source>
</evidence>
<dbReference type="PROSITE" id="PS00086">
    <property type="entry name" value="CYTOCHROME_P450"/>
    <property type="match status" value="1"/>
</dbReference>
<name>A0A3G2CK13_9ROSI</name>
<dbReference type="PRINTS" id="PR00385">
    <property type="entry name" value="P450"/>
</dbReference>
<dbReference type="Gene3D" id="1.10.630.10">
    <property type="entry name" value="Cytochrome P450"/>
    <property type="match status" value="1"/>
</dbReference>
<proteinExistence type="evidence at transcript level"/>
<accession>A0A3G2CK13</accession>
<dbReference type="Pfam" id="PF00067">
    <property type="entry name" value="p450"/>
    <property type="match status" value="1"/>
</dbReference>
<dbReference type="CDD" id="cd11072">
    <property type="entry name" value="CYP71-like"/>
    <property type="match status" value="1"/>
</dbReference>
<keyword evidence="10 13" id="KW-0503">Monooxygenase</keyword>
<dbReference type="InterPro" id="IPR001128">
    <property type="entry name" value="Cyt_P450"/>
</dbReference>
<evidence type="ECO:0000256" key="10">
    <source>
        <dbReference type="ARBA" id="ARBA00023033"/>
    </source>
</evidence>
<keyword evidence="4 12" id="KW-0349">Heme</keyword>
<evidence type="ECO:0000313" key="15">
    <source>
        <dbReference type="EMBL" id="AYM55657.1"/>
    </source>
</evidence>
<keyword evidence="9 12" id="KW-0408">Iron</keyword>
<evidence type="ECO:0000256" key="1">
    <source>
        <dbReference type="ARBA" id="ARBA00001971"/>
    </source>
</evidence>
<keyword evidence="6 12" id="KW-0479">Metal-binding</keyword>
<feature type="region of interest" description="Disordered" evidence="14">
    <location>
        <begin position="189"/>
        <end position="210"/>
    </location>
</feature>
<evidence type="ECO:0000256" key="12">
    <source>
        <dbReference type="PIRSR" id="PIRSR602401-1"/>
    </source>
</evidence>
<comment type="similarity">
    <text evidence="3 13">Belongs to the cytochrome P450 family.</text>
</comment>
<evidence type="ECO:0000256" key="14">
    <source>
        <dbReference type="SAM" id="MobiDB-lite"/>
    </source>
</evidence>
<comment type="cofactor">
    <cofactor evidence="1 12">
        <name>heme</name>
        <dbReference type="ChEBI" id="CHEBI:30413"/>
    </cofactor>
</comment>
<dbReference type="PRINTS" id="PR00463">
    <property type="entry name" value="EP450I"/>
</dbReference>
<organism evidence="15">
    <name type="scientific">Croton stellatopilosus</name>
    <dbReference type="NCBI Taxonomy" id="431156"/>
    <lineage>
        <taxon>Eukaryota</taxon>
        <taxon>Viridiplantae</taxon>
        <taxon>Streptophyta</taxon>
        <taxon>Embryophyta</taxon>
        <taxon>Tracheophyta</taxon>
        <taxon>Spermatophyta</taxon>
        <taxon>Magnoliopsida</taxon>
        <taxon>eudicotyledons</taxon>
        <taxon>Gunneridae</taxon>
        <taxon>Pentapetalae</taxon>
        <taxon>rosids</taxon>
        <taxon>fabids</taxon>
        <taxon>Malpighiales</taxon>
        <taxon>Euphorbiaceae</taxon>
        <taxon>Crotonoideae</taxon>
        <taxon>Crotoneae</taxon>
        <taxon>Croton</taxon>
    </lineage>
</organism>
<gene>
    <name evidence="15" type="primary">CYP71D515</name>
</gene>
<evidence type="ECO:0000256" key="3">
    <source>
        <dbReference type="ARBA" id="ARBA00010617"/>
    </source>
</evidence>
<evidence type="ECO:0000256" key="8">
    <source>
        <dbReference type="ARBA" id="ARBA00023002"/>
    </source>
</evidence>
<keyword evidence="7" id="KW-1133">Transmembrane helix</keyword>
<dbReference type="GO" id="GO:0020037">
    <property type="term" value="F:heme binding"/>
    <property type="evidence" value="ECO:0007669"/>
    <property type="project" value="InterPro"/>
</dbReference>
<sequence>MHLQLGEVTTIVVSSSEIAKEFLKTNDVIFAQRPFILAASVVACNFQDIAFAPYGDYWRQLQKICTLELLTAKRVQSFRSIREDEVSKLIRSVYSSAESGSPVNFSGMFISLTFSIISKAAFGKTWKGEEIFIPNVKQLLEAGGGFSVADLYPSVKFLHVISTIKPRVERLHRKIDKIFQDIIDQHRARKAATKSGDHNQTQEEQEHEQEQDLDFVDVLLNFQQKGDIQFRSTDDNIKAVIMDMFIAGSETSSRTVVWAMSEMLKDPRVMEKAQAEVRQVFNKKGYVDEDSIGELKYLNSVIKETLRLHPPLPLLLPRECSEKCVIRGYDIPIKSRIIVNAMAIGRDPNYWIEAERFYPERFLDSSVDFKGTDFKLIPFGAGRRICPGILFGMANVEFPLAQLLYYFDWKLPNQQWPEDLDMTQNFGAVVTRKNDLHIIPIPSLPRPVG</sequence>
<protein>
    <submittedName>
        <fullName evidence="15">Cytochrome p450</fullName>
    </submittedName>
</protein>
<evidence type="ECO:0000256" key="2">
    <source>
        <dbReference type="ARBA" id="ARBA00004167"/>
    </source>
</evidence>
<dbReference type="InterPro" id="IPR002401">
    <property type="entry name" value="Cyt_P450_E_grp-I"/>
</dbReference>